<evidence type="ECO:0000256" key="1">
    <source>
        <dbReference type="ARBA" id="ARBA00022723"/>
    </source>
</evidence>
<dbReference type="EMBL" id="LAZR01008153">
    <property type="protein sequence ID" value="KKM80607.1"/>
    <property type="molecule type" value="Genomic_DNA"/>
</dbReference>
<dbReference type="PROSITE" id="PS50975">
    <property type="entry name" value="ATP_GRASP"/>
    <property type="match status" value="1"/>
</dbReference>
<dbReference type="Gene3D" id="3.30.470.20">
    <property type="entry name" value="ATP-grasp fold, B domain"/>
    <property type="match status" value="1"/>
</dbReference>
<dbReference type="Pfam" id="PF08443">
    <property type="entry name" value="RimK"/>
    <property type="match status" value="1"/>
</dbReference>
<dbReference type="InterPro" id="IPR013651">
    <property type="entry name" value="ATP-grasp_RimK-type"/>
</dbReference>
<dbReference type="SUPFAM" id="SSF56059">
    <property type="entry name" value="Glutathione synthetase ATP-binding domain-like"/>
    <property type="match status" value="1"/>
</dbReference>
<comment type="caution">
    <text evidence="5">The sequence shown here is derived from an EMBL/GenBank/DDBJ whole genome shotgun (WGS) entry which is preliminary data.</text>
</comment>
<evidence type="ECO:0000313" key="5">
    <source>
        <dbReference type="EMBL" id="KKM80607.1"/>
    </source>
</evidence>
<dbReference type="PANTHER" id="PTHR21621">
    <property type="entry name" value="RIBOSOMAL PROTEIN S6 MODIFICATION PROTEIN"/>
    <property type="match status" value="1"/>
</dbReference>
<dbReference type="InterPro" id="IPR004666">
    <property type="entry name" value="Rp_bS6_RimK/Lys_biosynth_LsyX"/>
</dbReference>
<gene>
    <name evidence="5" type="ORF">LCGC14_1338110</name>
</gene>
<sequence>MSSPKIVIFNDTHGWHSDQLVKALQNLGITAVLADLADCIIDLDHPTGIIIPGFENELPAAAMVRGIAPGSLEQITLRMDVLHTLAELNVPVFNPAIAIEHTVDKARTSLRLHLAGLNTPKTWACENPILARKVAAEQFEKQQTLVIKPLFGCQGKGIEKITTLAEFDKLQVVGDAFYMQEYVLPSTPDKWQDWRLMVVDGQVCAAMSRQSDHWITNFAQGASCFAATVTAEMEQLAIAATKAVHADYAGVDLIRTVDGSYTVLEVNSVPAWKGLYQATHIDVAAHLARALFKRISTAMPISYVT</sequence>
<keyword evidence="1" id="KW-0479">Metal-binding</keyword>
<dbReference type="GO" id="GO:0005737">
    <property type="term" value="C:cytoplasm"/>
    <property type="evidence" value="ECO:0007669"/>
    <property type="project" value="TreeGrafter"/>
</dbReference>
<dbReference type="InterPro" id="IPR011761">
    <property type="entry name" value="ATP-grasp"/>
</dbReference>
<keyword evidence="2" id="KW-0547">Nucleotide-binding</keyword>
<dbReference type="GO" id="GO:0016879">
    <property type="term" value="F:ligase activity, forming carbon-nitrogen bonds"/>
    <property type="evidence" value="ECO:0007669"/>
    <property type="project" value="TreeGrafter"/>
</dbReference>
<dbReference type="AlphaFoldDB" id="A0A0F9NGS8"/>
<evidence type="ECO:0000259" key="4">
    <source>
        <dbReference type="PROSITE" id="PS50975"/>
    </source>
</evidence>
<evidence type="ECO:0000256" key="3">
    <source>
        <dbReference type="ARBA" id="ARBA00022840"/>
    </source>
</evidence>
<reference evidence="5" key="1">
    <citation type="journal article" date="2015" name="Nature">
        <title>Complex archaea that bridge the gap between prokaryotes and eukaryotes.</title>
        <authorList>
            <person name="Spang A."/>
            <person name="Saw J.H."/>
            <person name="Jorgensen S.L."/>
            <person name="Zaremba-Niedzwiedzka K."/>
            <person name="Martijn J."/>
            <person name="Lind A.E."/>
            <person name="van Eijk R."/>
            <person name="Schleper C."/>
            <person name="Guy L."/>
            <person name="Ettema T.J."/>
        </authorList>
    </citation>
    <scope>NUCLEOTIDE SEQUENCE</scope>
</reference>
<dbReference type="GO" id="GO:0005524">
    <property type="term" value="F:ATP binding"/>
    <property type="evidence" value="ECO:0007669"/>
    <property type="project" value="UniProtKB-KW"/>
</dbReference>
<dbReference type="GO" id="GO:0046872">
    <property type="term" value="F:metal ion binding"/>
    <property type="evidence" value="ECO:0007669"/>
    <property type="project" value="UniProtKB-KW"/>
</dbReference>
<feature type="domain" description="ATP-grasp" evidence="4">
    <location>
        <begin position="109"/>
        <end position="292"/>
    </location>
</feature>
<dbReference type="Gene3D" id="3.40.50.20">
    <property type="match status" value="1"/>
</dbReference>
<organism evidence="5">
    <name type="scientific">marine sediment metagenome</name>
    <dbReference type="NCBI Taxonomy" id="412755"/>
    <lineage>
        <taxon>unclassified sequences</taxon>
        <taxon>metagenomes</taxon>
        <taxon>ecological metagenomes</taxon>
    </lineage>
</organism>
<keyword evidence="3" id="KW-0067">ATP-binding</keyword>
<proteinExistence type="predicted"/>
<dbReference type="PANTHER" id="PTHR21621:SF0">
    <property type="entry name" value="BETA-CITRYLGLUTAMATE SYNTHASE B-RELATED"/>
    <property type="match status" value="1"/>
</dbReference>
<protein>
    <recommendedName>
        <fullName evidence="4">ATP-grasp domain-containing protein</fullName>
    </recommendedName>
</protein>
<name>A0A0F9NGS8_9ZZZZ</name>
<evidence type="ECO:0000256" key="2">
    <source>
        <dbReference type="ARBA" id="ARBA00022741"/>
    </source>
</evidence>
<accession>A0A0F9NGS8</accession>
<dbReference type="NCBIfam" id="TIGR00768">
    <property type="entry name" value="rimK_fam"/>
    <property type="match status" value="1"/>
</dbReference>